<evidence type="ECO:0000259" key="6">
    <source>
        <dbReference type="Pfam" id="PF04055"/>
    </source>
</evidence>
<dbReference type="GO" id="GO:0051536">
    <property type="term" value="F:iron-sulfur cluster binding"/>
    <property type="evidence" value="ECO:0007669"/>
    <property type="project" value="UniProtKB-KW"/>
</dbReference>
<dbReference type="GO" id="GO:0016491">
    <property type="term" value="F:oxidoreductase activity"/>
    <property type="evidence" value="ECO:0007669"/>
    <property type="project" value="InterPro"/>
</dbReference>
<reference evidence="7" key="1">
    <citation type="submission" date="2014-07" db="EMBL/GenBank/DDBJ databases">
        <authorList>
            <person name="Hornung V.Bastian."/>
        </authorList>
    </citation>
    <scope>NUCLEOTIDE SEQUENCE</scope>
    <source>
        <strain evidence="7">PCE-S</strain>
    </source>
</reference>
<protein>
    <submittedName>
        <fullName evidence="7">Radical SAM domain protein</fullName>
    </submittedName>
</protein>
<dbReference type="RefSeq" id="WP_011460830.1">
    <property type="nucleotide sequence ID" value="NZ_LK996017.1"/>
</dbReference>
<dbReference type="SFLD" id="SFLDG01386">
    <property type="entry name" value="main_SPASM_domain-containing"/>
    <property type="match status" value="1"/>
</dbReference>
<dbReference type="PANTHER" id="PTHR43273">
    <property type="entry name" value="ANAEROBIC SULFATASE-MATURATING ENZYME HOMOLOG ASLB-RELATED"/>
    <property type="match status" value="1"/>
</dbReference>
<dbReference type="PANTHER" id="PTHR43273:SF3">
    <property type="entry name" value="ANAEROBIC SULFATASE-MATURATING ENZYME HOMOLOG ASLB-RELATED"/>
    <property type="match status" value="1"/>
</dbReference>
<dbReference type="Gene3D" id="3.20.20.70">
    <property type="entry name" value="Aldolase class I"/>
    <property type="match status" value="1"/>
</dbReference>
<dbReference type="InterPro" id="IPR013785">
    <property type="entry name" value="Aldolase_TIM"/>
</dbReference>
<dbReference type="AlphaFoldDB" id="A0A098B473"/>
<organism evidence="7">
    <name type="scientific">Desulfitobacterium hafniense</name>
    <name type="common">Desulfitobacterium frappieri</name>
    <dbReference type="NCBI Taxonomy" id="49338"/>
    <lineage>
        <taxon>Bacteria</taxon>
        <taxon>Bacillati</taxon>
        <taxon>Bacillota</taxon>
        <taxon>Clostridia</taxon>
        <taxon>Eubacteriales</taxon>
        <taxon>Desulfitobacteriaceae</taxon>
        <taxon>Desulfitobacterium</taxon>
    </lineage>
</organism>
<keyword evidence="4" id="KW-0411">Iron-sulfur</keyword>
<dbReference type="SFLD" id="SFLDS00029">
    <property type="entry name" value="Radical_SAM"/>
    <property type="match status" value="1"/>
</dbReference>
<proteinExistence type="inferred from homology"/>
<evidence type="ECO:0000313" key="7">
    <source>
        <dbReference type="EMBL" id="CDX03185.1"/>
    </source>
</evidence>
<dbReference type="Pfam" id="PF04055">
    <property type="entry name" value="Radical_SAM"/>
    <property type="match status" value="1"/>
</dbReference>
<keyword evidence="1" id="KW-0949">S-adenosyl-L-methionine</keyword>
<dbReference type="SUPFAM" id="SSF102114">
    <property type="entry name" value="Radical SAM enzymes"/>
    <property type="match status" value="1"/>
</dbReference>
<dbReference type="CDD" id="cd01335">
    <property type="entry name" value="Radical_SAM"/>
    <property type="match status" value="1"/>
</dbReference>
<dbReference type="SFLD" id="SFLDG01384">
    <property type="entry name" value="thioether_bond_formation_requi"/>
    <property type="match status" value="1"/>
</dbReference>
<sequence>MGEIRQGVRKNVMMIVTNRCSLNCVYCYEKYKTSEEMTFATAKSIIDEEMAADDGYEEIIFDFFGGEPFLNFPLIKRAHDYLHSKTWPKKYLCFTTTNGLHIHGDVANWLWSNRRTFWCSLSLDGTPGMHNQNRNNSYDQINVDFFAKAWPDQPVKMTISRQTLPHLADGIIFLHRKGFKVTSTFAQGINWIKETDLPILERELKKLMVFYKANPEFPLASLLDYPIHALCRELPHEEKWCGCGESMKAYFVDGTLYPCQCFTPLANETSRERIYESIDFKQTAAFVCAECTGCPYLPICPTCYGSNYIQRGSMGRRDQSLCAFYRACIDASAQFRATQIIHHHPTPEELTPEEYYVLKGTKLLHESCS</sequence>
<comment type="similarity">
    <text evidence="5">Belongs to the radical SAM superfamily. Anaerobic sulfatase-maturating enzyme family.</text>
</comment>
<keyword evidence="3" id="KW-0408">Iron</keyword>
<evidence type="ECO:0000256" key="1">
    <source>
        <dbReference type="ARBA" id="ARBA00022691"/>
    </source>
</evidence>
<accession>A0A098B473</accession>
<dbReference type="GO" id="GO:0046872">
    <property type="term" value="F:metal ion binding"/>
    <property type="evidence" value="ECO:0007669"/>
    <property type="project" value="UniProtKB-KW"/>
</dbReference>
<gene>
    <name evidence="7" type="ORF">DPCES_3298</name>
</gene>
<evidence type="ECO:0000256" key="3">
    <source>
        <dbReference type="ARBA" id="ARBA00023004"/>
    </source>
</evidence>
<dbReference type="EMBL" id="LK996017">
    <property type="protein sequence ID" value="CDX03185.1"/>
    <property type="molecule type" value="Genomic_DNA"/>
</dbReference>
<dbReference type="InterPro" id="IPR058240">
    <property type="entry name" value="rSAM_sf"/>
</dbReference>
<keyword evidence="2" id="KW-0479">Metal-binding</keyword>
<feature type="domain" description="Radical SAM core" evidence="6">
    <location>
        <begin position="14"/>
        <end position="125"/>
    </location>
</feature>
<dbReference type="PATRIC" id="fig|49338.4.peg.3548"/>
<name>A0A098B473_DESHA</name>
<evidence type="ECO:0000256" key="2">
    <source>
        <dbReference type="ARBA" id="ARBA00022723"/>
    </source>
</evidence>
<dbReference type="InterPro" id="IPR023867">
    <property type="entry name" value="Sulphatase_maturase_rSAM"/>
</dbReference>
<evidence type="ECO:0000256" key="5">
    <source>
        <dbReference type="ARBA" id="ARBA00023601"/>
    </source>
</evidence>
<evidence type="ECO:0000256" key="4">
    <source>
        <dbReference type="ARBA" id="ARBA00023014"/>
    </source>
</evidence>
<dbReference type="SFLD" id="SFLDG01067">
    <property type="entry name" value="SPASM/twitch_domain_containing"/>
    <property type="match status" value="1"/>
</dbReference>
<dbReference type="InterPro" id="IPR007197">
    <property type="entry name" value="rSAM"/>
</dbReference>